<feature type="active site" description="Proton acceptor" evidence="4">
    <location>
        <position position="368"/>
    </location>
</feature>
<dbReference type="FunFam" id="3.40.47.10:FF:000010">
    <property type="entry name" value="Acetyl-CoA acetyltransferase (Thiolase)"/>
    <property type="match status" value="1"/>
</dbReference>
<evidence type="ECO:0000256" key="1">
    <source>
        <dbReference type="ARBA" id="ARBA00010982"/>
    </source>
</evidence>
<evidence type="ECO:0000313" key="9">
    <source>
        <dbReference type="Proteomes" id="UP000002431"/>
    </source>
</evidence>
<reference evidence="8" key="1">
    <citation type="submission" date="2006-04" db="EMBL/GenBank/DDBJ databases">
        <title>Complete sequence of chromosome of Deinococcus geothermalis DSM 11300.</title>
        <authorList>
            <consortium name="US DOE Joint Genome Institute"/>
            <person name="Copeland A."/>
            <person name="Lucas S."/>
            <person name="Lapidus A."/>
            <person name="Barry K."/>
            <person name="Detter J.C."/>
            <person name="Glavina del Rio T."/>
            <person name="Hammon N."/>
            <person name="Israni S."/>
            <person name="Dalin E."/>
            <person name="Tice H."/>
            <person name="Pitluck S."/>
            <person name="Brettin T."/>
            <person name="Bruce D."/>
            <person name="Han C."/>
            <person name="Tapia R."/>
            <person name="Saunders E."/>
            <person name="Gilna P."/>
            <person name="Schmutz J."/>
            <person name="Larimer F."/>
            <person name="Land M."/>
            <person name="Hauser L."/>
            <person name="Kyrpides N."/>
            <person name="Kim E."/>
            <person name="Daly M.J."/>
            <person name="Fredrickson J.K."/>
            <person name="Makarova K.S."/>
            <person name="Gaidamakova E.K."/>
            <person name="Zhai M."/>
            <person name="Richardson P."/>
        </authorList>
    </citation>
    <scope>NUCLEOTIDE SEQUENCE</scope>
    <source>
        <strain evidence="8">DSM 11300</strain>
    </source>
</reference>
<dbReference type="InterPro" id="IPR020616">
    <property type="entry name" value="Thiolase_N"/>
</dbReference>
<keyword evidence="2 5" id="KW-0808">Transferase</keyword>
<organism evidence="8 9">
    <name type="scientific">Deinococcus geothermalis (strain DSM 11300 / CIP 105573 / AG-3a)</name>
    <dbReference type="NCBI Taxonomy" id="319795"/>
    <lineage>
        <taxon>Bacteria</taxon>
        <taxon>Thermotogati</taxon>
        <taxon>Deinococcota</taxon>
        <taxon>Deinococci</taxon>
        <taxon>Deinococcales</taxon>
        <taxon>Deinococcaceae</taxon>
        <taxon>Deinococcus</taxon>
    </lineage>
</organism>
<dbReference type="EMBL" id="CP000359">
    <property type="protein sequence ID" value="ABF45601.1"/>
    <property type="molecule type" value="Genomic_DNA"/>
</dbReference>
<dbReference type="InterPro" id="IPR016039">
    <property type="entry name" value="Thiolase-like"/>
</dbReference>
<feature type="active site" description="Acyl-thioester intermediate" evidence="4">
    <location>
        <position position="86"/>
    </location>
</feature>
<dbReference type="Pfam" id="PF00108">
    <property type="entry name" value="Thiolase_N"/>
    <property type="match status" value="1"/>
</dbReference>
<feature type="active site" description="Proton acceptor" evidence="4">
    <location>
        <position position="398"/>
    </location>
</feature>
<feature type="domain" description="Thiolase C-terminal" evidence="7">
    <location>
        <begin position="289"/>
        <end position="411"/>
    </location>
</feature>
<sequence length="414" mass="43033">MVIVSAVRSPIGAIRGSLSAVRPDDLAAVVIREAVSRAGVPAEQIEEVILGCANQAGEDNRNVARMAALLAGLPQEVAGLTVNRLCASGLAAINTAARAIRNGDGDVYVAGGVESMTRAPLAMPKGAQPFANGNVTVYDTTLGWRFPNPAMEAMFPLEAMGETAENIVERSRQGELAGGEITREDQDAFALESQRRAVAALNAGTFQAEIVPIVIKGKKGMTVFDTDEHPRYRRDGDTFTLATDAATLAGLKPAFRKGGTVTAGNASGLNDGAAALVLMSANKARELGLKPLARWVGAASAGVDPRVMGLGPVPATRKLLERLGMDLADVDLVELNEAFAAQALACIRELGLDQEKVNVNGGAIALGHPLGMSGARLVTTLTHELARRGARYGLATLCVGVGQGEAALIERVEA</sequence>
<evidence type="ECO:0000256" key="4">
    <source>
        <dbReference type="PIRSR" id="PIRSR000429-1"/>
    </source>
</evidence>
<dbReference type="Proteomes" id="UP000002431">
    <property type="component" value="Chromosome"/>
</dbReference>
<dbReference type="SUPFAM" id="SSF53901">
    <property type="entry name" value="Thiolase-like"/>
    <property type="match status" value="2"/>
</dbReference>
<dbReference type="PROSITE" id="PS00098">
    <property type="entry name" value="THIOLASE_1"/>
    <property type="match status" value="1"/>
</dbReference>
<dbReference type="Gene3D" id="3.40.47.10">
    <property type="match status" value="1"/>
</dbReference>
<keyword evidence="3 5" id="KW-0012">Acyltransferase</keyword>
<dbReference type="InterPro" id="IPR002155">
    <property type="entry name" value="Thiolase"/>
</dbReference>
<proteinExistence type="inferred from homology"/>
<dbReference type="PROSITE" id="PS00737">
    <property type="entry name" value="THIOLASE_2"/>
    <property type="match status" value="1"/>
</dbReference>
<dbReference type="PANTHER" id="PTHR18919">
    <property type="entry name" value="ACETYL-COA C-ACYLTRANSFERASE"/>
    <property type="match status" value="1"/>
</dbReference>
<dbReference type="eggNOG" id="COG0183">
    <property type="taxonomic scope" value="Bacteria"/>
</dbReference>
<gene>
    <name evidence="8" type="ordered locus">Dgeo_1305</name>
</gene>
<dbReference type="HOGENOM" id="CLU_031026_0_0_0"/>
<evidence type="ECO:0000256" key="5">
    <source>
        <dbReference type="RuleBase" id="RU003557"/>
    </source>
</evidence>
<accession>Q1IYT3</accession>
<name>Q1IYT3_DEIGD</name>
<dbReference type="PANTHER" id="PTHR18919:SF107">
    <property type="entry name" value="ACETYL-COA ACETYLTRANSFERASE, CYTOSOLIC"/>
    <property type="match status" value="1"/>
</dbReference>
<dbReference type="InterPro" id="IPR020613">
    <property type="entry name" value="Thiolase_CS"/>
</dbReference>
<dbReference type="InterPro" id="IPR020610">
    <property type="entry name" value="Thiolase_AS"/>
</dbReference>
<protein>
    <submittedName>
        <fullName evidence="8">Acetyl-CoA C-acetyltransferase</fullName>
        <ecNumber evidence="8">2.3.1.9</ecNumber>
    </submittedName>
</protein>
<dbReference type="Pfam" id="PF02803">
    <property type="entry name" value="Thiolase_C"/>
    <property type="match status" value="1"/>
</dbReference>
<dbReference type="InterPro" id="IPR020617">
    <property type="entry name" value="Thiolase_C"/>
</dbReference>
<dbReference type="PIRSF" id="PIRSF000429">
    <property type="entry name" value="Ac-CoA_Ac_transf"/>
    <property type="match status" value="1"/>
</dbReference>
<dbReference type="EC" id="2.3.1.9" evidence="8"/>
<dbReference type="AlphaFoldDB" id="Q1IYT3"/>
<evidence type="ECO:0000256" key="2">
    <source>
        <dbReference type="ARBA" id="ARBA00022679"/>
    </source>
</evidence>
<dbReference type="KEGG" id="dge:Dgeo_1305"/>
<dbReference type="InterPro" id="IPR020615">
    <property type="entry name" value="Thiolase_acyl_enz_int_AS"/>
</dbReference>
<dbReference type="STRING" id="319795.Dgeo_1305"/>
<evidence type="ECO:0000259" key="7">
    <source>
        <dbReference type="Pfam" id="PF02803"/>
    </source>
</evidence>
<comment type="similarity">
    <text evidence="1 5">Belongs to the thiolase-like superfamily. Thiolase family.</text>
</comment>
<evidence type="ECO:0000256" key="3">
    <source>
        <dbReference type="ARBA" id="ARBA00023315"/>
    </source>
</evidence>
<dbReference type="CDD" id="cd00751">
    <property type="entry name" value="thiolase"/>
    <property type="match status" value="1"/>
</dbReference>
<keyword evidence="9" id="KW-1185">Reference proteome</keyword>
<feature type="domain" description="Thiolase N-terminal" evidence="6">
    <location>
        <begin position="2"/>
        <end position="281"/>
    </location>
</feature>
<dbReference type="GO" id="GO:0003985">
    <property type="term" value="F:acetyl-CoA C-acetyltransferase activity"/>
    <property type="evidence" value="ECO:0007669"/>
    <property type="project" value="UniProtKB-EC"/>
</dbReference>
<evidence type="ECO:0000259" key="6">
    <source>
        <dbReference type="Pfam" id="PF00108"/>
    </source>
</evidence>
<dbReference type="NCBIfam" id="TIGR01930">
    <property type="entry name" value="AcCoA-C-Actrans"/>
    <property type="match status" value="1"/>
</dbReference>
<dbReference type="PROSITE" id="PS00099">
    <property type="entry name" value="THIOLASE_3"/>
    <property type="match status" value="1"/>
</dbReference>
<evidence type="ECO:0000313" key="8">
    <source>
        <dbReference type="EMBL" id="ABF45601.1"/>
    </source>
</evidence>